<reference evidence="2 3" key="1">
    <citation type="submission" date="2021-03" db="EMBL/GenBank/DDBJ databases">
        <title>Genomic Encyclopedia of Type Strains, Phase IV (KMG-IV): sequencing the most valuable type-strain genomes for metagenomic binning, comparative biology and taxonomic classification.</title>
        <authorList>
            <person name="Goeker M."/>
        </authorList>
    </citation>
    <scope>NUCLEOTIDE SEQUENCE [LARGE SCALE GENOMIC DNA]</scope>
    <source>
        <strain evidence="2 3">DSM 14349</strain>
    </source>
</reference>
<keyword evidence="1" id="KW-0812">Transmembrane</keyword>
<keyword evidence="1" id="KW-1133">Transmembrane helix</keyword>
<evidence type="ECO:0000313" key="3">
    <source>
        <dbReference type="Proteomes" id="UP001519272"/>
    </source>
</evidence>
<accession>A0ABS4FYU4</accession>
<organism evidence="2 3">
    <name type="scientific">Paenibacillus turicensis</name>
    <dbReference type="NCBI Taxonomy" id="160487"/>
    <lineage>
        <taxon>Bacteria</taxon>
        <taxon>Bacillati</taxon>
        <taxon>Bacillota</taxon>
        <taxon>Bacilli</taxon>
        <taxon>Bacillales</taxon>
        <taxon>Paenibacillaceae</taxon>
        <taxon>Paenibacillus</taxon>
    </lineage>
</organism>
<evidence type="ECO:0000313" key="2">
    <source>
        <dbReference type="EMBL" id="MBP1907649.1"/>
    </source>
</evidence>
<dbReference type="Proteomes" id="UP001519272">
    <property type="component" value="Unassembled WGS sequence"/>
</dbReference>
<keyword evidence="3" id="KW-1185">Reference proteome</keyword>
<sequence>MGKNSTIPFKLIISILIILVPTLYFGCIGKSVEMGIALAAGALSTAFLNLDKLQRFKGAGIEVELKQAVAEAQATLDNLKDFTVPLYIFSIKNMTEGLTWEGITDIDKHIIVRKMEKIALENKIDSDVRDAIDSFYSFNLKGYFENIRREVQKYYKEDIDKQLFNLADYTSDSFPTESQIRNTLNALDNIPTELEQSIFNYAYYKDNKFPPIALS</sequence>
<name>A0ABS4FYU4_9BACL</name>
<protein>
    <submittedName>
        <fullName evidence="2">Uncharacterized protein</fullName>
    </submittedName>
</protein>
<comment type="caution">
    <text evidence="2">The sequence shown here is derived from an EMBL/GenBank/DDBJ whole genome shotgun (WGS) entry which is preliminary data.</text>
</comment>
<keyword evidence="1" id="KW-0472">Membrane</keyword>
<dbReference type="RefSeq" id="WP_210091220.1">
    <property type="nucleotide sequence ID" value="NZ_JAGGKG010000030.1"/>
</dbReference>
<gene>
    <name evidence="2" type="ORF">J2Z32_004329</name>
</gene>
<proteinExistence type="predicted"/>
<evidence type="ECO:0000256" key="1">
    <source>
        <dbReference type="SAM" id="Phobius"/>
    </source>
</evidence>
<dbReference type="EMBL" id="JAGGKG010000030">
    <property type="protein sequence ID" value="MBP1907649.1"/>
    <property type="molecule type" value="Genomic_DNA"/>
</dbReference>
<feature type="transmembrane region" description="Helical" evidence="1">
    <location>
        <begin position="7"/>
        <end position="26"/>
    </location>
</feature>